<feature type="transmembrane region" description="Helical" evidence="1">
    <location>
        <begin position="204"/>
        <end position="227"/>
    </location>
</feature>
<sequence>MLTLFATGLGAGFAAGGASCAAVQGGLLVGAVRPCGPTSVIGPTDCADRTGAADCAAPPSRRPLPRALAAFLGAKLLAHAVLGALLGLLGGAIQPAPSTRAVLMLLAAALMALFGSAMLGVPGVARLLPRGSTRGAGRGPLLLGAATVFVPCGVTLGAELVAVTSQNALGGAAVLTGFVLGTIPLFTVLGLLVGASGRVLRGRLTAALGVLVLVVAAWTVGSGLRLAGWWTPTARGAVDHAAASTGPDGVQRVTVRVANEGYHPARALARAGVPTVLVLRTDHTTGCTRGFVLPARDRQQVLPVTGETTIDLGVPHPGTIDWTCAMGMYGGRIEFRADP</sequence>
<feature type="domain" description="Urease accessory protein UreH-like transmembrane" evidence="2">
    <location>
        <begin position="59"/>
        <end position="218"/>
    </location>
</feature>
<feature type="transmembrane region" description="Helical" evidence="1">
    <location>
        <begin position="101"/>
        <end position="121"/>
    </location>
</feature>
<keyword evidence="5" id="KW-1185">Reference proteome</keyword>
<feature type="transmembrane region" description="Helical" evidence="1">
    <location>
        <begin position="141"/>
        <end position="162"/>
    </location>
</feature>
<evidence type="ECO:0000259" key="2">
    <source>
        <dbReference type="Pfam" id="PF13386"/>
    </source>
</evidence>
<keyword evidence="1" id="KW-1133">Transmembrane helix</keyword>
<dbReference type="PANTHER" id="PTHR42208">
    <property type="entry name" value="HEAVY METAL TRANSPORTER-RELATED"/>
    <property type="match status" value="1"/>
</dbReference>
<evidence type="ECO:0000256" key="1">
    <source>
        <dbReference type="SAM" id="Phobius"/>
    </source>
</evidence>
<dbReference type="InterPro" id="IPR028096">
    <property type="entry name" value="EfeO_Cupredoxin"/>
</dbReference>
<comment type="caution">
    <text evidence="4">The sequence shown here is derived from an EMBL/GenBank/DDBJ whole genome shotgun (WGS) entry which is preliminary data.</text>
</comment>
<feature type="transmembrane region" description="Helical" evidence="1">
    <location>
        <begin position="169"/>
        <end position="192"/>
    </location>
</feature>
<dbReference type="Proteomes" id="UP000190037">
    <property type="component" value="Unassembled WGS sequence"/>
</dbReference>
<dbReference type="InterPro" id="IPR008972">
    <property type="entry name" value="Cupredoxin"/>
</dbReference>
<protein>
    <submittedName>
        <fullName evidence="4">Uncharacterized protein</fullName>
    </submittedName>
</protein>
<dbReference type="Gene3D" id="2.60.40.420">
    <property type="entry name" value="Cupredoxins - blue copper proteins"/>
    <property type="match status" value="1"/>
</dbReference>
<dbReference type="Pfam" id="PF13473">
    <property type="entry name" value="Cupredoxin_1"/>
    <property type="match status" value="1"/>
</dbReference>
<accession>A0A1T3P875</accession>
<dbReference type="Pfam" id="PF13386">
    <property type="entry name" value="DsbD_2"/>
    <property type="match status" value="1"/>
</dbReference>
<evidence type="ECO:0000313" key="4">
    <source>
        <dbReference type="EMBL" id="OPC85070.1"/>
    </source>
</evidence>
<proteinExistence type="predicted"/>
<feature type="domain" description="EfeO-type cupredoxin-like" evidence="3">
    <location>
        <begin position="247"/>
        <end position="331"/>
    </location>
</feature>
<dbReference type="EMBL" id="MWQN01000001">
    <property type="protein sequence ID" value="OPC85070.1"/>
    <property type="molecule type" value="Genomic_DNA"/>
</dbReference>
<keyword evidence="1" id="KW-0472">Membrane</keyword>
<name>A0A1T3P875_9ACTN</name>
<reference evidence="4 5" key="1">
    <citation type="submission" date="2017-03" db="EMBL/GenBank/DDBJ databases">
        <title>Draft genome sequence of Streptomyces scabrisporus NF3, endophyte isolated from Amphipterygium adstringens.</title>
        <authorList>
            <person name="Vazquez M."/>
            <person name="Ceapa C.D."/>
            <person name="Rodriguez Luna D."/>
            <person name="Sanchez Esquivel S."/>
        </authorList>
    </citation>
    <scope>NUCLEOTIDE SEQUENCE [LARGE SCALE GENOMIC DNA]</scope>
    <source>
        <strain evidence="4 5">NF3</strain>
    </source>
</reference>
<keyword evidence="1" id="KW-0812">Transmembrane</keyword>
<evidence type="ECO:0000259" key="3">
    <source>
        <dbReference type="Pfam" id="PF13473"/>
    </source>
</evidence>
<organism evidence="4 5">
    <name type="scientific">Embleya scabrispora</name>
    <dbReference type="NCBI Taxonomy" id="159449"/>
    <lineage>
        <taxon>Bacteria</taxon>
        <taxon>Bacillati</taxon>
        <taxon>Actinomycetota</taxon>
        <taxon>Actinomycetes</taxon>
        <taxon>Kitasatosporales</taxon>
        <taxon>Streptomycetaceae</taxon>
        <taxon>Embleya</taxon>
    </lineage>
</organism>
<feature type="transmembrane region" description="Helical" evidence="1">
    <location>
        <begin position="67"/>
        <end position="89"/>
    </location>
</feature>
<dbReference type="STRING" id="159449.B4N89_16015"/>
<dbReference type="PANTHER" id="PTHR42208:SF1">
    <property type="entry name" value="HEAVY METAL TRANSPORTER"/>
    <property type="match status" value="1"/>
</dbReference>
<dbReference type="InterPro" id="IPR039447">
    <property type="entry name" value="UreH-like_TM_dom"/>
</dbReference>
<evidence type="ECO:0000313" key="5">
    <source>
        <dbReference type="Proteomes" id="UP000190037"/>
    </source>
</evidence>
<dbReference type="AlphaFoldDB" id="A0A1T3P875"/>
<gene>
    <name evidence="4" type="ORF">B4N89_16015</name>
</gene>